<name>A0A2K3LXW5_TRIPR</name>
<feature type="domain" description="Transposase-associated" evidence="1">
    <location>
        <begin position="7"/>
        <end position="87"/>
    </location>
</feature>
<dbReference type="InterPro" id="IPR004242">
    <property type="entry name" value="Transposase_21"/>
</dbReference>
<sequence>MEVPEHRKWMDNRMSPDNSRVTYEFMVGVHEFIKFACAQENFKKVGKLRCPCKVCKCKKPHPVGDVMGHLCMKGFKEDYYYWTSHGEKRPPILPVVSNNSYYGSSEVREDLNDFEQMVMDAAGPSLGTYLEHEGSGCEEQMREDPNPEAKIFFDMLKAAQAPLYNGCESYSELSAAIQALSIKSDFNISETCFNQWVDFIEKALPNDNRMPKNFYRAKKSVEKLGLGCIKIHCCPNGCMIYYSPEDKNLRNCKICGEDRYKSLIRSGKVKEVPLKKMWYFPLIPRLQRLYSSVQTASEMRWHKEDIRDTDYLSHPSDGEAWKQFDKRHPEFAKDPRNVRLGLCADGFAPFDITGRTYSCWPVILTPYNLPPWMCMRREFLFLTIIIPGPSNPKGRIDVYMQPLIDDLKLLWNSGVVG</sequence>
<dbReference type="Pfam" id="PF02992">
    <property type="entry name" value="Transposase_21"/>
    <property type="match status" value="1"/>
</dbReference>
<proteinExistence type="predicted"/>
<dbReference type="AlphaFoldDB" id="A0A2K3LXW5"/>
<protein>
    <recommendedName>
        <fullName evidence="1">Transposase-associated domain-containing protein</fullName>
    </recommendedName>
</protein>
<evidence type="ECO:0000313" key="2">
    <source>
        <dbReference type="EMBL" id="PNX83353.1"/>
    </source>
</evidence>
<dbReference type="EMBL" id="ASHM01043925">
    <property type="protein sequence ID" value="PNX83353.1"/>
    <property type="molecule type" value="Genomic_DNA"/>
</dbReference>
<evidence type="ECO:0000259" key="1">
    <source>
        <dbReference type="Pfam" id="PF13963"/>
    </source>
</evidence>
<dbReference type="PANTHER" id="PTHR10775:SF158">
    <property type="entry name" value="TNP2-LIKE TRANSPOSON PROTEIN"/>
    <property type="match status" value="1"/>
</dbReference>
<dbReference type="Pfam" id="PF13963">
    <property type="entry name" value="Transpos_assoc"/>
    <property type="match status" value="1"/>
</dbReference>
<comment type="caution">
    <text evidence="2">The sequence shown here is derived from an EMBL/GenBank/DDBJ whole genome shotgun (WGS) entry which is preliminary data.</text>
</comment>
<dbReference type="Proteomes" id="UP000236291">
    <property type="component" value="Unassembled WGS sequence"/>
</dbReference>
<dbReference type="PANTHER" id="PTHR10775">
    <property type="entry name" value="OS08G0208400 PROTEIN"/>
    <property type="match status" value="1"/>
</dbReference>
<accession>A0A2K3LXW5</accession>
<evidence type="ECO:0000313" key="3">
    <source>
        <dbReference type="Proteomes" id="UP000236291"/>
    </source>
</evidence>
<gene>
    <name evidence="2" type="ORF">L195_g039394</name>
</gene>
<reference evidence="2 3" key="1">
    <citation type="journal article" date="2014" name="Am. J. Bot.">
        <title>Genome assembly and annotation for red clover (Trifolium pratense; Fabaceae).</title>
        <authorList>
            <person name="Istvanek J."/>
            <person name="Jaros M."/>
            <person name="Krenek A."/>
            <person name="Repkova J."/>
        </authorList>
    </citation>
    <scope>NUCLEOTIDE SEQUENCE [LARGE SCALE GENOMIC DNA]</scope>
    <source>
        <strain evidence="3">cv. Tatra</strain>
        <tissue evidence="2">Young leaves</tissue>
    </source>
</reference>
<organism evidence="2 3">
    <name type="scientific">Trifolium pratense</name>
    <name type="common">Red clover</name>
    <dbReference type="NCBI Taxonomy" id="57577"/>
    <lineage>
        <taxon>Eukaryota</taxon>
        <taxon>Viridiplantae</taxon>
        <taxon>Streptophyta</taxon>
        <taxon>Embryophyta</taxon>
        <taxon>Tracheophyta</taxon>
        <taxon>Spermatophyta</taxon>
        <taxon>Magnoliopsida</taxon>
        <taxon>eudicotyledons</taxon>
        <taxon>Gunneridae</taxon>
        <taxon>Pentapetalae</taxon>
        <taxon>rosids</taxon>
        <taxon>fabids</taxon>
        <taxon>Fabales</taxon>
        <taxon>Fabaceae</taxon>
        <taxon>Papilionoideae</taxon>
        <taxon>50 kb inversion clade</taxon>
        <taxon>NPAAA clade</taxon>
        <taxon>Hologalegina</taxon>
        <taxon>IRL clade</taxon>
        <taxon>Trifolieae</taxon>
        <taxon>Trifolium</taxon>
    </lineage>
</organism>
<dbReference type="STRING" id="57577.A0A2K3LXW5"/>
<dbReference type="InterPro" id="IPR029480">
    <property type="entry name" value="Transpos_assoc"/>
</dbReference>
<reference evidence="2 3" key="2">
    <citation type="journal article" date="2017" name="Front. Plant Sci.">
        <title>Gene Classification and Mining of Molecular Markers Useful in Red Clover (Trifolium pratense) Breeding.</title>
        <authorList>
            <person name="Istvanek J."/>
            <person name="Dluhosova J."/>
            <person name="Dluhos P."/>
            <person name="Patkova L."/>
            <person name="Nedelnik J."/>
            <person name="Repkova J."/>
        </authorList>
    </citation>
    <scope>NUCLEOTIDE SEQUENCE [LARGE SCALE GENOMIC DNA]</scope>
    <source>
        <strain evidence="3">cv. Tatra</strain>
        <tissue evidence="2">Young leaves</tissue>
    </source>
</reference>